<dbReference type="Gene3D" id="1.10.1760.20">
    <property type="match status" value="1"/>
</dbReference>
<feature type="transmembrane region" description="Helical" evidence="1">
    <location>
        <begin position="151"/>
        <end position="173"/>
    </location>
</feature>
<evidence type="ECO:0000313" key="3">
    <source>
        <dbReference type="Proteomes" id="UP000308230"/>
    </source>
</evidence>
<reference evidence="2 3" key="1">
    <citation type="submission" date="2019-04" db="EMBL/GenBank/DDBJ databases">
        <title>Bacillus caeni sp. nov., a bacterium isolated from mangrove sediment.</title>
        <authorList>
            <person name="Huang H."/>
            <person name="Mo K."/>
            <person name="Hu Y."/>
        </authorList>
    </citation>
    <scope>NUCLEOTIDE SEQUENCE [LARGE SCALE GENOMIC DNA]</scope>
    <source>
        <strain evidence="2 3">HB172195</strain>
    </source>
</reference>
<dbReference type="EMBL" id="SWLG01000006">
    <property type="protein sequence ID" value="TLS37613.1"/>
    <property type="molecule type" value="Genomic_DNA"/>
</dbReference>
<evidence type="ECO:0000256" key="1">
    <source>
        <dbReference type="SAM" id="Phobius"/>
    </source>
</evidence>
<dbReference type="NCBIfam" id="TIGR02357">
    <property type="entry name" value="ECF_ThiT_YuaJ"/>
    <property type="match status" value="1"/>
</dbReference>
<dbReference type="GO" id="GO:0005886">
    <property type="term" value="C:plasma membrane"/>
    <property type="evidence" value="ECO:0007669"/>
    <property type="project" value="InterPro"/>
</dbReference>
<keyword evidence="3" id="KW-1185">Reference proteome</keyword>
<dbReference type="InterPro" id="IPR012651">
    <property type="entry name" value="Thia_Transptr_ThiT"/>
</dbReference>
<keyword evidence="1" id="KW-1133">Transmembrane helix</keyword>
<dbReference type="GO" id="GO:0015234">
    <property type="term" value="F:thiamine transmembrane transporter activity"/>
    <property type="evidence" value="ECO:0007669"/>
    <property type="project" value="InterPro"/>
</dbReference>
<gene>
    <name evidence="2" type="primary">thiT</name>
    <name evidence="2" type="ORF">FCL54_09195</name>
</gene>
<protein>
    <submittedName>
        <fullName evidence="2">Energy-coupled thiamine transporter ThiT</fullName>
    </submittedName>
</protein>
<dbReference type="Proteomes" id="UP000308230">
    <property type="component" value="Unassembled WGS sequence"/>
</dbReference>
<evidence type="ECO:0000313" key="2">
    <source>
        <dbReference type="EMBL" id="TLS37613.1"/>
    </source>
</evidence>
<keyword evidence="1" id="KW-0472">Membrane</keyword>
<dbReference type="Pfam" id="PF09515">
    <property type="entry name" value="Thia_YuaJ"/>
    <property type="match status" value="1"/>
</dbReference>
<keyword evidence="1" id="KW-0812">Transmembrane</keyword>
<feature type="transmembrane region" description="Helical" evidence="1">
    <location>
        <begin position="110"/>
        <end position="131"/>
    </location>
</feature>
<name>A0A5R9F9T5_9BACL</name>
<organism evidence="2 3">
    <name type="scientific">Exobacillus caeni</name>
    <dbReference type="NCBI Taxonomy" id="2574798"/>
    <lineage>
        <taxon>Bacteria</taxon>
        <taxon>Bacillati</taxon>
        <taxon>Bacillota</taxon>
        <taxon>Bacilli</taxon>
        <taxon>Bacillales</taxon>
        <taxon>Guptibacillaceae</taxon>
        <taxon>Exobacillus</taxon>
    </lineage>
</organism>
<comment type="caution">
    <text evidence="2">The sequence shown here is derived from an EMBL/GenBank/DDBJ whole genome shotgun (WGS) entry which is preliminary data.</text>
</comment>
<feature type="transmembrane region" description="Helical" evidence="1">
    <location>
        <begin position="53"/>
        <end position="75"/>
    </location>
</feature>
<dbReference type="AlphaFoldDB" id="A0A5R9F9T5"/>
<dbReference type="OrthoDB" id="9795813at2"/>
<proteinExistence type="predicted"/>
<feature type="transmembrane region" description="Helical" evidence="1">
    <location>
        <begin position="13"/>
        <end position="32"/>
    </location>
</feature>
<sequence length="183" mass="19871">MDLSNRVQFLAEIAIMAGLAVILDLFSFRIWANGGSVSLAMIPIFFMAFRRGLAGGLITGLLVGILQVIIGPLFYVHPVQFLLDYPIAFTVVGFAGLFKVSEDAKPTKRYTSILLGCLIGSGLRFLSHYISGVVWFGSSAPEGTPVELFSLIYNGSYMLPIFIISSIILVLLSKAAPRLVHGR</sequence>
<accession>A0A5R9F9T5</accession>
<feature type="transmembrane region" description="Helical" evidence="1">
    <location>
        <begin position="81"/>
        <end position="98"/>
    </location>
</feature>